<evidence type="ECO:0000313" key="3">
    <source>
        <dbReference type="EMBL" id="KAF4137130.1"/>
    </source>
</evidence>
<feature type="non-terminal residue" evidence="5">
    <location>
        <position position="1"/>
    </location>
</feature>
<dbReference type="EMBL" id="JAACNO010002604">
    <property type="protein sequence ID" value="KAF4132136.1"/>
    <property type="molecule type" value="Genomic_DNA"/>
</dbReference>
<dbReference type="EMBL" id="JAACNO010001861">
    <property type="protein sequence ID" value="KAF4137130.1"/>
    <property type="molecule type" value="Genomic_DNA"/>
</dbReference>
<dbReference type="EMBL" id="JAACNO010001567">
    <property type="protein sequence ID" value="KAF4139157.1"/>
    <property type="molecule type" value="Genomic_DNA"/>
</dbReference>
<sequence length="77" mass="8384">TLVSRRGETSTQEALANKTVVGLYFTTSPFPATCARYDVKTIPTLIFVDAIGDVAEREGREQHHSSQDLGPCLAFQA</sequence>
<evidence type="ECO:0000313" key="1">
    <source>
        <dbReference type="EMBL" id="KAF4131029.1"/>
    </source>
</evidence>
<protein>
    <recommendedName>
        <fullName evidence="8">Thioredoxin domain-containing protein</fullName>
    </recommendedName>
</protein>
<dbReference type="EMBL" id="JAACNO010000290">
    <property type="protein sequence ID" value="KAF4148356.1"/>
    <property type="molecule type" value="Genomic_DNA"/>
</dbReference>
<name>A0A8S9V359_PHYIN</name>
<dbReference type="EMBL" id="JAACNO010000492">
    <property type="protein sequence ID" value="KAF4147261.1"/>
    <property type="molecule type" value="Genomic_DNA"/>
</dbReference>
<evidence type="ECO:0008006" key="8">
    <source>
        <dbReference type="Google" id="ProtNLM"/>
    </source>
</evidence>
<evidence type="ECO:0000313" key="2">
    <source>
        <dbReference type="EMBL" id="KAF4132136.1"/>
    </source>
</evidence>
<reference evidence="5" key="1">
    <citation type="submission" date="2020-03" db="EMBL/GenBank/DDBJ databases">
        <title>Hybrid Assembly of Korean Phytophthora infestans isolates.</title>
        <authorList>
            <person name="Prokchorchik M."/>
            <person name="Lee Y."/>
            <person name="Seo J."/>
            <person name="Cho J.-H."/>
            <person name="Park Y.-E."/>
            <person name="Jang D.-C."/>
            <person name="Im J.-S."/>
            <person name="Choi J.-G."/>
            <person name="Park H.-J."/>
            <person name="Lee G.-B."/>
            <person name="Lee Y.-G."/>
            <person name="Hong S.-Y."/>
            <person name="Cho K."/>
            <person name="Sohn K.H."/>
        </authorList>
    </citation>
    <scope>NUCLEOTIDE SEQUENCE</scope>
    <source>
        <strain evidence="5">KR_2_A2</strain>
    </source>
</reference>
<gene>
    <name evidence="6" type="ORF">GN958_ATG02452</name>
    <name evidence="5" type="ORF">GN958_ATG03548</name>
    <name evidence="4" type="ORF">GN958_ATG11652</name>
    <name evidence="3" type="ORF">GN958_ATG13714</name>
    <name evidence="2" type="ORF">GN958_ATG18674</name>
    <name evidence="1" type="ORF">GN958_ATG19781</name>
</gene>
<evidence type="ECO:0000313" key="4">
    <source>
        <dbReference type="EMBL" id="KAF4139157.1"/>
    </source>
</evidence>
<dbReference type="Proteomes" id="UP000704712">
    <property type="component" value="Unassembled WGS sequence"/>
</dbReference>
<accession>A0A8S9V359</accession>
<comment type="caution">
    <text evidence="5">The sequence shown here is derived from an EMBL/GenBank/DDBJ whole genome shotgun (WGS) entry which is preliminary data.</text>
</comment>
<dbReference type="AlphaFoldDB" id="A0A8S9V359"/>
<proteinExistence type="predicted"/>
<evidence type="ECO:0000313" key="5">
    <source>
        <dbReference type="EMBL" id="KAF4147261.1"/>
    </source>
</evidence>
<dbReference type="EMBL" id="JAACNO010002754">
    <property type="protein sequence ID" value="KAF4131029.1"/>
    <property type="molecule type" value="Genomic_DNA"/>
</dbReference>
<organism evidence="5 7">
    <name type="scientific">Phytophthora infestans</name>
    <name type="common">Potato late blight agent</name>
    <name type="synonym">Botrytis infestans</name>
    <dbReference type="NCBI Taxonomy" id="4787"/>
    <lineage>
        <taxon>Eukaryota</taxon>
        <taxon>Sar</taxon>
        <taxon>Stramenopiles</taxon>
        <taxon>Oomycota</taxon>
        <taxon>Peronosporomycetes</taxon>
        <taxon>Peronosporales</taxon>
        <taxon>Peronosporaceae</taxon>
        <taxon>Phytophthora</taxon>
    </lineage>
</organism>
<evidence type="ECO:0000313" key="7">
    <source>
        <dbReference type="Proteomes" id="UP000704712"/>
    </source>
</evidence>
<evidence type="ECO:0000313" key="6">
    <source>
        <dbReference type="EMBL" id="KAF4148356.1"/>
    </source>
</evidence>